<dbReference type="GO" id="GO:0005737">
    <property type="term" value="C:cytoplasm"/>
    <property type="evidence" value="ECO:0007669"/>
    <property type="project" value="TreeGrafter"/>
</dbReference>
<dbReference type="PROSITE" id="PS50075">
    <property type="entry name" value="CARRIER"/>
    <property type="match status" value="1"/>
</dbReference>
<feature type="region of interest" description="C-terminal hotdog fold" evidence="6">
    <location>
        <begin position="1050"/>
        <end position="1192"/>
    </location>
</feature>
<dbReference type="GO" id="GO:0005886">
    <property type="term" value="C:plasma membrane"/>
    <property type="evidence" value="ECO:0007669"/>
    <property type="project" value="TreeGrafter"/>
</dbReference>
<dbReference type="InterPro" id="IPR042104">
    <property type="entry name" value="PKS_dehydratase_sf"/>
</dbReference>
<dbReference type="InterPro" id="IPR014030">
    <property type="entry name" value="Ketoacyl_synth_N"/>
</dbReference>
<dbReference type="InterPro" id="IPR016036">
    <property type="entry name" value="Malonyl_transacylase_ACP-bd"/>
</dbReference>
<dbReference type="RefSeq" id="WP_184936648.1">
    <property type="nucleotide sequence ID" value="NZ_JACHJV010000001.1"/>
</dbReference>
<dbReference type="EMBL" id="JACHJV010000001">
    <property type="protein sequence ID" value="MBB4924747.1"/>
    <property type="molecule type" value="Genomic_DNA"/>
</dbReference>
<dbReference type="SMART" id="SM00823">
    <property type="entry name" value="PKS_PP"/>
    <property type="match status" value="1"/>
</dbReference>
<accession>A0A7W7VVU1</accession>
<evidence type="ECO:0000313" key="11">
    <source>
        <dbReference type="EMBL" id="MBB4924747.1"/>
    </source>
</evidence>
<dbReference type="GO" id="GO:0006633">
    <property type="term" value="P:fatty acid biosynthetic process"/>
    <property type="evidence" value="ECO:0007669"/>
    <property type="project" value="InterPro"/>
</dbReference>
<evidence type="ECO:0000256" key="4">
    <source>
        <dbReference type="ARBA" id="ARBA00023194"/>
    </source>
</evidence>
<dbReference type="InterPro" id="IPR001227">
    <property type="entry name" value="Ac_transferase_dom_sf"/>
</dbReference>
<dbReference type="GO" id="GO:0004315">
    <property type="term" value="F:3-oxoacyl-[acyl-carrier-protein] synthase activity"/>
    <property type="evidence" value="ECO:0007669"/>
    <property type="project" value="InterPro"/>
</dbReference>
<feature type="domain" description="Ketosynthase family 3 (KS3)" evidence="9">
    <location>
        <begin position="9"/>
        <end position="433"/>
    </location>
</feature>
<dbReference type="SUPFAM" id="SSF55048">
    <property type="entry name" value="Probable ACP-binding domain of malonyl-CoA ACP transacylase"/>
    <property type="match status" value="1"/>
</dbReference>
<dbReference type="PANTHER" id="PTHR43775:SF37">
    <property type="entry name" value="SI:DKEY-61P9.11"/>
    <property type="match status" value="1"/>
</dbReference>
<keyword evidence="2" id="KW-0597">Phosphoprotein</keyword>
<dbReference type="GO" id="GO:0071770">
    <property type="term" value="P:DIM/DIP cell wall layer assembly"/>
    <property type="evidence" value="ECO:0007669"/>
    <property type="project" value="TreeGrafter"/>
</dbReference>
<dbReference type="InterPro" id="IPR049900">
    <property type="entry name" value="PKS_mFAS_DH"/>
</dbReference>
<dbReference type="InterPro" id="IPR014031">
    <property type="entry name" value="Ketoacyl_synth_C"/>
</dbReference>
<dbReference type="GO" id="GO:0031177">
    <property type="term" value="F:phosphopantetheine binding"/>
    <property type="evidence" value="ECO:0007669"/>
    <property type="project" value="InterPro"/>
</dbReference>
<dbReference type="Pfam" id="PF00550">
    <property type="entry name" value="PP-binding"/>
    <property type="match status" value="1"/>
</dbReference>
<keyword evidence="1" id="KW-0596">Phosphopantetheine</keyword>
<keyword evidence="12" id="KW-1185">Reference proteome</keyword>
<evidence type="ECO:0000256" key="1">
    <source>
        <dbReference type="ARBA" id="ARBA00022450"/>
    </source>
</evidence>
<dbReference type="Gene3D" id="3.40.366.10">
    <property type="entry name" value="Malonyl-Coenzyme A Acyl Carrier Protein, domain 2"/>
    <property type="match status" value="1"/>
</dbReference>
<dbReference type="Gene3D" id="3.40.47.10">
    <property type="match status" value="1"/>
</dbReference>
<dbReference type="PROSITE" id="PS00606">
    <property type="entry name" value="KS3_1"/>
    <property type="match status" value="1"/>
</dbReference>
<dbReference type="InterPro" id="IPR020806">
    <property type="entry name" value="PKS_PP-bd"/>
</dbReference>
<dbReference type="SUPFAM" id="SSF53901">
    <property type="entry name" value="Thiolase-like"/>
    <property type="match status" value="1"/>
</dbReference>
<evidence type="ECO:0000256" key="7">
    <source>
        <dbReference type="SAM" id="MobiDB-lite"/>
    </source>
</evidence>
<dbReference type="PROSITE" id="PS52019">
    <property type="entry name" value="PKS_MFAS_DH"/>
    <property type="match status" value="1"/>
</dbReference>
<name>A0A7W7VVU1_KITKI</name>
<keyword evidence="5" id="KW-0012">Acyltransferase</keyword>
<feature type="compositionally biased region" description="Basic and acidic residues" evidence="7">
    <location>
        <begin position="1231"/>
        <end position="1241"/>
    </location>
</feature>
<feature type="domain" description="Carrier" evidence="8">
    <location>
        <begin position="1287"/>
        <end position="1364"/>
    </location>
</feature>
<feature type="domain" description="PKS/mFAS DH" evidence="10">
    <location>
        <begin position="902"/>
        <end position="1192"/>
    </location>
</feature>
<dbReference type="Gene3D" id="3.10.129.110">
    <property type="entry name" value="Polyketide synthase dehydratase"/>
    <property type="match status" value="1"/>
</dbReference>
<gene>
    <name evidence="11" type="ORF">FHR34_003740</name>
</gene>
<dbReference type="InterPro" id="IPR016039">
    <property type="entry name" value="Thiolase-like"/>
</dbReference>
<feature type="region of interest" description="Disordered" evidence="7">
    <location>
        <begin position="1226"/>
        <end position="1292"/>
    </location>
</feature>
<dbReference type="InterPro" id="IPR018201">
    <property type="entry name" value="Ketoacyl_synth_AS"/>
</dbReference>
<evidence type="ECO:0000259" key="10">
    <source>
        <dbReference type="PROSITE" id="PS52019"/>
    </source>
</evidence>
<dbReference type="InterPro" id="IPR009081">
    <property type="entry name" value="PP-bd_ACP"/>
</dbReference>
<dbReference type="InterPro" id="IPR036736">
    <property type="entry name" value="ACP-like_sf"/>
</dbReference>
<feature type="compositionally biased region" description="Low complexity" evidence="7">
    <location>
        <begin position="1278"/>
        <end position="1292"/>
    </location>
</feature>
<dbReference type="GO" id="GO:0004312">
    <property type="term" value="F:fatty acid synthase activity"/>
    <property type="evidence" value="ECO:0007669"/>
    <property type="project" value="TreeGrafter"/>
</dbReference>
<dbReference type="InterPro" id="IPR050091">
    <property type="entry name" value="PKS_NRPS_Biosynth_Enz"/>
</dbReference>
<keyword evidence="4" id="KW-0045">Antibiotic biosynthesis</keyword>
<dbReference type="PROSITE" id="PS52004">
    <property type="entry name" value="KS3_2"/>
    <property type="match status" value="1"/>
</dbReference>
<proteinExistence type="predicted"/>
<dbReference type="PANTHER" id="PTHR43775">
    <property type="entry name" value="FATTY ACID SYNTHASE"/>
    <property type="match status" value="1"/>
</dbReference>
<dbReference type="SMART" id="SM00827">
    <property type="entry name" value="PKS_AT"/>
    <property type="match status" value="1"/>
</dbReference>
<evidence type="ECO:0000256" key="2">
    <source>
        <dbReference type="ARBA" id="ARBA00022553"/>
    </source>
</evidence>
<comment type="caution">
    <text evidence="6">Lacks conserved residue(s) required for the propagation of feature annotation.</text>
</comment>
<evidence type="ECO:0000256" key="6">
    <source>
        <dbReference type="PROSITE-ProRule" id="PRU01363"/>
    </source>
</evidence>
<dbReference type="InterPro" id="IPR020841">
    <property type="entry name" value="PKS_Beta-ketoAc_synthase_dom"/>
</dbReference>
<comment type="caution">
    <text evidence="11">The sequence shown here is derived from an EMBL/GenBank/DDBJ whole genome shotgun (WGS) entry which is preliminary data.</text>
</comment>
<sequence length="1366" mass="142114">MHTAQQPSSTPLAIVGLGCRFPGADGVSALWNVLVNKVDAVTDIPAERFPIDDYYDSAPRVQGRTVSRHGGFLNDPFGFDAAFFGISPVEARGMDPQQRILLQVVWEALESGGQRPSSLAGHRVGVFVGQATAEYNDDASRDEPDIRDLVGSRLRAVTAGRISYALDARGPSLVLDSACSSSLVAVHAARQSLLLGECELAIAAGVNLILTPYDSIAYSQGGMASPGGHCRFGDAGADGYVRSDGVGAVVLKRLPDALRDGDPVLALLHGSAVTSDGAASGLLLRPSVAGQADMVREACRTAGITPAQLDYVEAHGTGTTVGDDIELRALAEAVSPGREPGRPLLTGSVKSNLGHAEAAAGMAGLIKAVLIARHGVIPASLHLDRPHELLTGPHAPLSVVTEARALDPLGPEALIGVSSFGLSGTNAHVVIGAVPAALAAGSRPADDAAAANETQPDSAQLLVLSARSATSLRRLAEAWAHYLSPAGAGHAHPLRDLCATAALRRDAHPFRLWAIGASHQELAEKLRALAAGEAIADGGLTESAAGLPQERQTVFVFPGQGSQWIGMGRALAAASPAFRSALERCEALIRAQLGRGVLDLLTAEPGPDFPTEMATVQPALWAIQVALTAALAERGVTPDLVIGHSMGEVAAARAAGALTDRDAAAVICQRSSLMDRQSGLGGMLVVELSADQARAAIAEYGERICVAAENAPTATVLAGEAAALAELCETLTGRQVLCRQVQVAVASHSPQMDALRGDLLAALSDLAPTEGAVGLVSTVLGEPLRGPELDAEYWAANLRQPVRFTGVVAEVARAAESVFVEVGAHPLLGAAVEETLSTERLEGSTVATLRRGQDGVLDLARTVGRLFVAGGRVDWQHWYPQATQVVTSLPAYPWDTVRHVRPTGPGTTHAQRQPRSRSWEIELADWGASDWGAGVTAQGLAPVPPAVYLSAILQAAQEIGAKPATAPGLPGEFELREVVFGSEYVPIEEADRIGLRVTITEPSDGGAHRATVAARLPGATELVHCASAELHPSDGGARLTTLRAVDQALARCHTYHGAEDFHALAARQGVQITEPFQAIEQLWHRKGEAVARLRLPKVPAPASWEAGLQPLLAAWAGRLPSQAGRGYLMTGMAAARILAPLPYEFWSLAAVTEWDGRGHATRAEVLLVDPDGHPLARFSGIRLRPLPGGGSTPSGLPGLLGRLAEHSAAPLLTGLSRLGGVGALGALGGRTRRDGPAEHGGPRRTAVPRPGPTAEQPPAARLPRPTQPTPPTPPAAPPVQATQARQAAPQRPADALLAGSATLLGLAATALDPRRPLREHGLDSLAAVRLSQQLRRQHGIELTAGRLLGNESLAALQQALNEPAID</sequence>
<evidence type="ECO:0000259" key="8">
    <source>
        <dbReference type="PROSITE" id="PS50075"/>
    </source>
</evidence>
<dbReference type="Pfam" id="PF22621">
    <property type="entry name" value="CurL-like_PKS_C"/>
    <property type="match status" value="1"/>
</dbReference>
<dbReference type="Pfam" id="PF02801">
    <property type="entry name" value="Ketoacyl-synt_C"/>
    <property type="match status" value="1"/>
</dbReference>
<dbReference type="Pfam" id="PF00109">
    <property type="entry name" value="ketoacyl-synt"/>
    <property type="match status" value="1"/>
</dbReference>
<dbReference type="Proteomes" id="UP000540506">
    <property type="component" value="Unassembled WGS sequence"/>
</dbReference>
<protein>
    <submittedName>
        <fullName evidence="11">Acyl transferase domain-containing protein</fullName>
    </submittedName>
</protein>
<evidence type="ECO:0000256" key="5">
    <source>
        <dbReference type="ARBA" id="ARBA00023315"/>
    </source>
</evidence>
<feature type="compositionally biased region" description="Pro residues" evidence="7">
    <location>
        <begin position="1265"/>
        <end position="1277"/>
    </location>
</feature>
<dbReference type="Pfam" id="PF14765">
    <property type="entry name" value="PS-DH"/>
    <property type="match status" value="1"/>
</dbReference>
<evidence type="ECO:0000313" key="12">
    <source>
        <dbReference type="Proteomes" id="UP000540506"/>
    </source>
</evidence>
<keyword evidence="3 11" id="KW-0808">Transferase</keyword>
<dbReference type="SUPFAM" id="SSF47336">
    <property type="entry name" value="ACP-like"/>
    <property type="match status" value="1"/>
</dbReference>
<reference evidence="11 12" key="1">
    <citation type="submission" date="2020-08" db="EMBL/GenBank/DDBJ databases">
        <title>Sequencing the genomes of 1000 actinobacteria strains.</title>
        <authorList>
            <person name="Klenk H.-P."/>
        </authorList>
    </citation>
    <scope>NUCLEOTIDE SEQUENCE [LARGE SCALE GENOMIC DNA]</scope>
    <source>
        <strain evidence="11 12">DSM 41654</strain>
    </source>
</reference>
<dbReference type="InterPro" id="IPR016035">
    <property type="entry name" value="Acyl_Trfase/lysoPLipase"/>
</dbReference>
<dbReference type="GO" id="GO:0017000">
    <property type="term" value="P:antibiotic biosynthetic process"/>
    <property type="evidence" value="ECO:0007669"/>
    <property type="project" value="UniProtKB-KW"/>
</dbReference>
<dbReference type="Pfam" id="PF00698">
    <property type="entry name" value="Acyl_transf_1"/>
    <property type="match status" value="1"/>
</dbReference>
<dbReference type="CDD" id="cd00833">
    <property type="entry name" value="PKS"/>
    <property type="match status" value="1"/>
</dbReference>
<dbReference type="SMART" id="SM00825">
    <property type="entry name" value="PKS_KS"/>
    <property type="match status" value="1"/>
</dbReference>
<dbReference type="Gene3D" id="1.10.1200.10">
    <property type="entry name" value="ACP-like"/>
    <property type="match status" value="1"/>
</dbReference>
<evidence type="ECO:0000259" key="9">
    <source>
        <dbReference type="PROSITE" id="PS52004"/>
    </source>
</evidence>
<feature type="region of interest" description="N-terminal hotdog fold" evidence="6">
    <location>
        <begin position="902"/>
        <end position="1036"/>
    </location>
</feature>
<dbReference type="InterPro" id="IPR049551">
    <property type="entry name" value="PKS_DH_C"/>
</dbReference>
<evidence type="ECO:0000256" key="3">
    <source>
        <dbReference type="ARBA" id="ARBA00022679"/>
    </source>
</evidence>
<organism evidence="11 12">
    <name type="scientific">Kitasatospora kifunensis</name>
    <name type="common">Streptomyces kifunensis</name>
    <dbReference type="NCBI Taxonomy" id="58351"/>
    <lineage>
        <taxon>Bacteria</taxon>
        <taxon>Bacillati</taxon>
        <taxon>Actinomycetota</taxon>
        <taxon>Actinomycetes</taxon>
        <taxon>Kitasatosporales</taxon>
        <taxon>Streptomycetaceae</taxon>
        <taxon>Kitasatospora</taxon>
    </lineage>
</organism>
<dbReference type="SUPFAM" id="SSF52151">
    <property type="entry name" value="FabD/lysophospholipase-like"/>
    <property type="match status" value="1"/>
</dbReference>
<dbReference type="InterPro" id="IPR014043">
    <property type="entry name" value="Acyl_transferase_dom"/>
</dbReference>
<dbReference type="Gene3D" id="3.30.70.3290">
    <property type="match status" value="1"/>
</dbReference>